<evidence type="ECO:0000259" key="1">
    <source>
        <dbReference type="Pfam" id="PF07228"/>
    </source>
</evidence>
<name>A0A540VX74_9ACTN</name>
<dbReference type="AlphaFoldDB" id="A0A540VX74"/>
<proteinExistence type="predicted"/>
<keyword evidence="3" id="KW-1185">Reference proteome</keyword>
<evidence type="ECO:0000313" key="3">
    <source>
        <dbReference type="Proteomes" id="UP000319103"/>
    </source>
</evidence>
<dbReference type="Proteomes" id="UP000319103">
    <property type="component" value="Unassembled WGS sequence"/>
</dbReference>
<feature type="domain" description="PPM-type phosphatase" evidence="1">
    <location>
        <begin position="50"/>
        <end position="88"/>
    </location>
</feature>
<comment type="caution">
    <text evidence="2">The sequence shown here is derived from an EMBL/GenBank/DDBJ whole genome shotgun (WGS) entry which is preliminary data.</text>
</comment>
<dbReference type="Pfam" id="PF07228">
    <property type="entry name" value="SpoIIE"/>
    <property type="match status" value="1"/>
</dbReference>
<reference evidence="2 3" key="1">
    <citation type="submission" date="2019-06" db="EMBL/GenBank/DDBJ databases">
        <title>Description of Kitasatospora acidophila sp. nov. isolated from pine grove soil, and reclassification of Streptomyces novaecaesareae to Kitasatospora novaeceasareae comb. nov.</title>
        <authorList>
            <person name="Kim M.J."/>
        </authorList>
    </citation>
    <scope>NUCLEOTIDE SEQUENCE [LARGE SCALE GENOMIC DNA]</scope>
    <source>
        <strain evidence="2 3">MMS16-CNU292</strain>
    </source>
</reference>
<evidence type="ECO:0000313" key="2">
    <source>
        <dbReference type="EMBL" id="TQF01317.1"/>
    </source>
</evidence>
<dbReference type="InterPro" id="IPR001932">
    <property type="entry name" value="PPM-type_phosphatase-like_dom"/>
</dbReference>
<sequence>MIPCHGDKCVGREAGLGSLRPVVARALGSERVLDDHLGRQLDPNVIELSSARTALVVGDVPGRSIDAAARAGRLRTEVRTLAGMGLPLD</sequence>
<gene>
    <name evidence="2" type="ORF">E6W39_02520</name>
</gene>
<dbReference type="EMBL" id="VIGB01000003">
    <property type="protein sequence ID" value="TQF01317.1"/>
    <property type="molecule type" value="Genomic_DNA"/>
</dbReference>
<accession>A0A540VX74</accession>
<organism evidence="2 3">
    <name type="scientific">Kitasatospora acidiphila</name>
    <dbReference type="NCBI Taxonomy" id="2567942"/>
    <lineage>
        <taxon>Bacteria</taxon>
        <taxon>Bacillati</taxon>
        <taxon>Actinomycetota</taxon>
        <taxon>Actinomycetes</taxon>
        <taxon>Kitasatosporales</taxon>
        <taxon>Streptomycetaceae</taxon>
        <taxon>Kitasatospora</taxon>
    </lineage>
</organism>
<protein>
    <submittedName>
        <fullName evidence="2">SpoIIE family protein phosphatase</fullName>
    </submittedName>
</protein>